<dbReference type="Pfam" id="PF12706">
    <property type="entry name" value="Lactamase_B_2"/>
    <property type="match status" value="1"/>
</dbReference>
<protein>
    <recommendedName>
        <fullName evidence="2">Metallo-beta-lactamase domain-containing protein</fullName>
    </recommendedName>
</protein>
<dbReference type="InterPro" id="IPR044094">
    <property type="entry name" value="AtsA-like_MBL-fold"/>
</dbReference>
<gene>
    <name evidence="3" type="ORF">GM51_18300</name>
</gene>
<evidence type="ECO:0000256" key="1">
    <source>
        <dbReference type="ARBA" id="ARBA00022801"/>
    </source>
</evidence>
<organism evidence="3">
    <name type="scientific">freshwater metagenome</name>
    <dbReference type="NCBI Taxonomy" id="449393"/>
    <lineage>
        <taxon>unclassified sequences</taxon>
        <taxon>metagenomes</taxon>
        <taxon>ecological metagenomes</taxon>
    </lineage>
</organism>
<keyword evidence="1" id="KW-0378">Hydrolase</keyword>
<dbReference type="PANTHER" id="PTHR46018:SF2">
    <property type="entry name" value="ZINC PHOSPHODIESTERASE ELAC PROTEIN 1"/>
    <property type="match status" value="1"/>
</dbReference>
<dbReference type="EMBL" id="JNSL01000164">
    <property type="protein sequence ID" value="KGA13990.1"/>
    <property type="molecule type" value="Genomic_DNA"/>
</dbReference>
<dbReference type="Gene3D" id="3.60.15.10">
    <property type="entry name" value="Ribonuclease Z/Hydroxyacylglutathione hydrolase-like"/>
    <property type="match status" value="1"/>
</dbReference>
<dbReference type="GO" id="GO:0042781">
    <property type="term" value="F:3'-tRNA processing endoribonuclease activity"/>
    <property type="evidence" value="ECO:0007669"/>
    <property type="project" value="TreeGrafter"/>
</dbReference>
<name>A0A094PQJ6_9ZZZZ</name>
<proteinExistence type="predicted"/>
<evidence type="ECO:0000259" key="2">
    <source>
        <dbReference type="SMART" id="SM00849"/>
    </source>
</evidence>
<dbReference type="AlphaFoldDB" id="A0A094PQJ6"/>
<dbReference type="CDD" id="cd07719">
    <property type="entry name" value="arylsulfatase_AtsA-like_MBL-fold"/>
    <property type="match status" value="1"/>
</dbReference>
<reference evidence="3" key="1">
    <citation type="submission" date="2014-06" db="EMBL/GenBank/DDBJ databases">
        <title>Key roles for freshwater Actinobacteria revealed by deep metagenomic sequencing.</title>
        <authorList>
            <person name="Ghai R."/>
            <person name="Mizuno C.M."/>
            <person name="Picazo A."/>
            <person name="Camacho A."/>
            <person name="Rodriguez-Valera F."/>
        </authorList>
    </citation>
    <scope>NUCLEOTIDE SEQUENCE</scope>
</reference>
<evidence type="ECO:0000313" key="3">
    <source>
        <dbReference type="EMBL" id="KGA13990.1"/>
    </source>
</evidence>
<sequence length="281" mass="30108">MKVTLTGTGSPIPDPHRAGPSTLVQCTGQNILIDCGRGVAMRLAAAGVPVPFLSAILVTHLHSDHITDLNDLVTTRWILTPEATPTIIYGPVGMKKVVDGMMAMLTPDQKYRHDHHADLRNGPGMQVVVHEVSPGDEFKIGDARVIVGRTDHRPVTPTIGFRIEAEGKSVVLAGDTVPCNELDNLCRGADIYVQTVLRPDLVELVKQFVPALASRTNDILDYHSSVEDAAKTAARAGVKTLMLTHYVPAMQAGQEADWLALATPHFAGKIVLGPDLTAAEA</sequence>
<feature type="domain" description="Metallo-beta-lactamase" evidence="2">
    <location>
        <begin position="18"/>
        <end position="212"/>
    </location>
</feature>
<dbReference type="SMART" id="SM00849">
    <property type="entry name" value="Lactamase_B"/>
    <property type="match status" value="1"/>
</dbReference>
<dbReference type="InterPro" id="IPR036866">
    <property type="entry name" value="RibonucZ/Hydroxyglut_hydro"/>
</dbReference>
<accession>A0A094PQJ6</accession>
<dbReference type="InterPro" id="IPR001279">
    <property type="entry name" value="Metallo-B-lactamas"/>
</dbReference>
<dbReference type="SUPFAM" id="SSF56281">
    <property type="entry name" value="Metallo-hydrolase/oxidoreductase"/>
    <property type="match status" value="1"/>
</dbReference>
<comment type="caution">
    <text evidence="3">The sequence shown here is derived from an EMBL/GenBank/DDBJ whole genome shotgun (WGS) entry which is preliminary data.</text>
</comment>
<dbReference type="PANTHER" id="PTHR46018">
    <property type="entry name" value="ZINC PHOSPHODIESTERASE ELAC PROTEIN 1"/>
    <property type="match status" value="1"/>
</dbReference>